<evidence type="ECO:0000313" key="1">
    <source>
        <dbReference type="EMBL" id="KAA8899274.1"/>
    </source>
</evidence>
<keyword evidence="2" id="KW-1185">Reference proteome</keyword>
<dbReference type="Proteomes" id="UP000761534">
    <property type="component" value="Unassembled WGS sequence"/>
</dbReference>
<dbReference type="SUPFAM" id="SSF52047">
    <property type="entry name" value="RNI-like"/>
    <property type="match status" value="1"/>
</dbReference>
<organism evidence="1 2">
    <name type="scientific">Trichomonascus ciferrii</name>
    <dbReference type="NCBI Taxonomy" id="44093"/>
    <lineage>
        <taxon>Eukaryota</taxon>
        <taxon>Fungi</taxon>
        <taxon>Dikarya</taxon>
        <taxon>Ascomycota</taxon>
        <taxon>Saccharomycotina</taxon>
        <taxon>Dipodascomycetes</taxon>
        <taxon>Dipodascales</taxon>
        <taxon>Trichomonascaceae</taxon>
        <taxon>Trichomonascus</taxon>
        <taxon>Trichomonascus ciferrii complex</taxon>
    </lineage>
</organism>
<reference evidence="1" key="1">
    <citation type="journal article" date="2019" name="G3 (Bethesda)">
        <title>Genome Assemblies of Two Rare Opportunistic Yeast Pathogens: Diutina rugosa (syn. Candida rugosa) and Trichomonascus ciferrii (syn. Candida ciferrii).</title>
        <authorList>
            <person name="Mixao V."/>
            <person name="Saus E."/>
            <person name="Hansen A.P."/>
            <person name="Lass-Florl C."/>
            <person name="Gabaldon T."/>
        </authorList>
    </citation>
    <scope>NUCLEOTIDE SEQUENCE</scope>
    <source>
        <strain evidence="1">CBS 4856</strain>
    </source>
</reference>
<dbReference type="AlphaFoldDB" id="A0A642UHN5"/>
<protein>
    <recommendedName>
        <fullName evidence="3">F-box domain-containing protein</fullName>
    </recommendedName>
</protein>
<sequence length="505" mass="57466">MHRLSDDLVRVIGYYLEGDDFFSFQAATSRFRKVLRHDLWTNLTLEGSASTATSYTRKPVLRLRYRRCNSQPWFFTDDHTCLTRMIKLPCEHVQDGSFDPDASRDGLGCVKFLSIRDVRMERIDDIVQTLETLRNYLIQLKYVEFRGGAEINRTILHTLADFPSLQEIKVDNLPHILPSTVVDVGGPPKPIAPRITALSLCYDTEIYNDRALVENLGALRNVVRLALYYSSSEVQNNRAFFDAQRLAEILRNFPRLKRLETTAPIFNPQGIAWLPDTVESLVVSGATGLDDVISDNGRHLRELTVYAPLTETTFQGYNLQSLQSLELISPHFSPDPAQWEAIFDALTASPLASLNITVPDITALIATLRLRHADTVFNYHLHTLRLNYSCPPLIPTLVQSAGLYLRRLEFLLLDLRPEPGLPSSHVLDMLDLFIGSSPNLSHLYMSYANTLTLFDLSHCNLVDYYGHRILDPRDDAHFCNHNPIYSIDIQKLRNLRNIPSPDLDD</sequence>
<comment type="caution">
    <text evidence="1">The sequence shown here is derived from an EMBL/GenBank/DDBJ whole genome shotgun (WGS) entry which is preliminary data.</text>
</comment>
<evidence type="ECO:0000313" key="2">
    <source>
        <dbReference type="Proteomes" id="UP000761534"/>
    </source>
</evidence>
<proteinExistence type="predicted"/>
<name>A0A642UHN5_9ASCO</name>
<evidence type="ECO:0008006" key="3">
    <source>
        <dbReference type="Google" id="ProtNLM"/>
    </source>
</evidence>
<dbReference type="EMBL" id="SWFS01000525">
    <property type="protein sequence ID" value="KAA8899274.1"/>
    <property type="molecule type" value="Genomic_DNA"/>
</dbReference>
<gene>
    <name evidence="1" type="ORF">TRICI_006362</name>
</gene>
<dbReference type="VEuPathDB" id="FungiDB:TRICI_006362"/>
<accession>A0A642UHN5</accession>